<dbReference type="InterPro" id="IPR016040">
    <property type="entry name" value="NAD(P)-bd_dom"/>
</dbReference>
<reference evidence="2" key="1">
    <citation type="journal article" date="2023" name="Mol. Phylogenet. Evol.">
        <title>Genome-scale phylogeny and comparative genomics of the fungal order Sordariales.</title>
        <authorList>
            <person name="Hensen N."/>
            <person name="Bonometti L."/>
            <person name="Westerberg I."/>
            <person name="Brannstrom I.O."/>
            <person name="Guillou S."/>
            <person name="Cros-Aarteil S."/>
            <person name="Calhoun S."/>
            <person name="Haridas S."/>
            <person name="Kuo A."/>
            <person name="Mondo S."/>
            <person name="Pangilinan J."/>
            <person name="Riley R."/>
            <person name="LaButti K."/>
            <person name="Andreopoulos B."/>
            <person name="Lipzen A."/>
            <person name="Chen C."/>
            <person name="Yan M."/>
            <person name="Daum C."/>
            <person name="Ng V."/>
            <person name="Clum A."/>
            <person name="Steindorff A."/>
            <person name="Ohm R.A."/>
            <person name="Martin F."/>
            <person name="Silar P."/>
            <person name="Natvig D.O."/>
            <person name="Lalanne C."/>
            <person name="Gautier V."/>
            <person name="Ament-Velasquez S.L."/>
            <person name="Kruys A."/>
            <person name="Hutchinson M.I."/>
            <person name="Powell A.J."/>
            <person name="Barry K."/>
            <person name="Miller A.N."/>
            <person name="Grigoriev I.V."/>
            <person name="Debuchy R."/>
            <person name="Gladieux P."/>
            <person name="Hiltunen Thoren M."/>
            <person name="Johannesson H."/>
        </authorList>
    </citation>
    <scope>NUCLEOTIDE SEQUENCE</scope>
    <source>
        <strain evidence="2">CBS 958.72</strain>
    </source>
</reference>
<dbReference type="PANTHER" id="PTHR14097">
    <property type="entry name" value="OXIDOREDUCTASE HTATIP2"/>
    <property type="match status" value="1"/>
</dbReference>
<accession>A0AAE0K4E4</accession>
<name>A0AAE0K4E4_9PEZI</name>
<evidence type="ECO:0000259" key="1">
    <source>
        <dbReference type="Pfam" id="PF13460"/>
    </source>
</evidence>
<gene>
    <name evidence="2" type="ORF">B0T24DRAFT_633196</name>
</gene>
<dbReference type="Pfam" id="PF13460">
    <property type="entry name" value="NAD_binding_10"/>
    <property type="match status" value="1"/>
</dbReference>
<dbReference type="Gene3D" id="3.40.50.720">
    <property type="entry name" value="NAD(P)-binding Rossmann-like Domain"/>
    <property type="match status" value="1"/>
</dbReference>
<reference evidence="2" key="2">
    <citation type="submission" date="2023-06" db="EMBL/GenBank/DDBJ databases">
        <authorList>
            <consortium name="Lawrence Berkeley National Laboratory"/>
            <person name="Haridas S."/>
            <person name="Hensen N."/>
            <person name="Bonometti L."/>
            <person name="Westerberg I."/>
            <person name="Brannstrom I.O."/>
            <person name="Guillou S."/>
            <person name="Cros-Aarteil S."/>
            <person name="Calhoun S."/>
            <person name="Kuo A."/>
            <person name="Mondo S."/>
            <person name="Pangilinan J."/>
            <person name="Riley R."/>
            <person name="Labutti K."/>
            <person name="Andreopoulos B."/>
            <person name="Lipzen A."/>
            <person name="Chen C."/>
            <person name="Yanf M."/>
            <person name="Daum C."/>
            <person name="Ng V."/>
            <person name="Clum A."/>
            <person name="Steindorff A."/>
            <person name="Ohm R."/>
            <person name="Martin F."/>
            <person name="Silar P."/>
            <person name="Natvig D."/>
            <person name="Lalanne C."/>
            <person name="Gautier V."/>
            <person name="Ament-Velasquez S.L."/>
            <person name="Kruys A."/>
            <person name="Hutchinson M.I."/>
            <person name="Powell A.J."/>
            <person name="Barry K."/>
            <person name="Miller A.N."/>
            <person name="Grigoriev I.V."/>
            <person name="Debuchy R."/>
            <person name="Gladieux P."/>
            <person name="Thoren M.H."/>
            <person name="Johannesson H."/>
        </authorList>
    </citation>
    <scope>NUCLEOTIDE SEQUENCE</scope>
    <source>
        <strain evidence="2">CBS 958.72</strain>
    </source>
</reference>
<dbReference type="AlphaFoldDB" id="A0AAE0K4E4"/>
<sequence>MKVILGGATGFVGQEVLGQLTQHAAVTSIVAFSRRPLPLPLSPKVNNVIIDDYLSYGPAALKAAEGAEACIWALGQNPTSDAALAKKVSLDFTMTAARTFTPAAASPSGKKFRFIYVSGGLAERDQTKSLWVMQSYRRIRGQVETELLVHAKTNAGVFEVVILRPGIILAKHTNIRDIFRGLVAPSVTVDAVGKVLVDTALNGHGDEPVLENSAIIAEGSKL</sequence>
<dbReference type="SUPFAM" id="SSF51735">
    <property type="entry name" value="NAD(P)-binding Rossmann-fold domains"/>
    <property type="match status" value="1"/>
</dbReference>
<feature type="domain" description="NAD(P)-binding" evidence="1">
    <location>
        <begin position="7"/>
        <end position="199"/>
    </location>
</feature>
<dbReference type="PANTHER" id="PTHR14097:SF9">
    <property type="entry name" value="EPIMERASE, PUTATIVE (AFU_ORTHOLOGUE AFUA_8G07320)-RELATED"/>
    <property type="match status" value="1"/>
</dbReference>
<keyword evidence="3" id="KW-1185">Reference proteome</keyword>
<proteinExistence type="predicted"/>
<evidence type="ECO:0000313" key="2">
    <source>
        <dbReference type="EMBL" id="KAK3369754.1"/>
    </source>
</evidence>
<evidence type="ECO:0000313" key="3">
    <source>
        <dbReference type="Proteomes" id="UP001287356"/>
    </source>
</evidence>
<protein>
    <recommendedName>
        <fullName evidence="1">NAD(P)-binding domain-containing protein</fullName>
    </recommendedName>
</protein>
<dbReference type="EMBL" id="JAULSN010000006">
    <property type="protein sequence ID" value="KAK3369754.1"/>
    <property type="molecule type" value="Genomic_DNA"/>
</dbReference>
<comment type="caution">
    <text evidence="2">The sequence shown here is derived from an EMBL/GenBank/DDBJ whole genome shotgun (WGS) entry which is preliminary data.</text>
</comment>
<organism evidence="2 3">
    <name type="scientific">Lasiosphaeria ovina</name>
    <dbReference type="NCBI Taxonomy" id="92902"/>
    <lineage>
        <taxon>Eukaryota</taxon>
        <taxon>Fungi</taxon>
        <taxon>Dikarya</taxon>
        <taxon>Ascomycota</taxon>
        <taxon>Pezizomycotina</taxon>
        <taxon>Sordariomycetes</taxon>
        <taxon>Sordariomycetidae</taxon>
        <taxon>Sordariales</taxon>
        <taxon>Lasiosphaeriaceae</taxon>
        <taxon>Lasiosphaeria</taxon>
    </lineage>
</organism>
<dbReference type="InterPro" id="IPR036291">
    <property type="entry name" value="NAD(P)-bd_dom_sf"/>
</dbReference>
<dbReference type="Proteomes" id="UP001287356">
    <property type="component" value="Unassembled WGS sequence"/>
</dbReference>